<feature type="non-terminal residue" evidence="1">
    <location>
        <position position="1"/>
    </location>
</feature>
<dbReference type="OrthoDB" id="504708at2759"/>
<proteinExistence type="predicted"/>
<dbReference type="EMBL" id="CAACVG010001035">
    <property type="protein sequence ID" value="VEN34861.1"/>
    <property type="molecule type" value="Genomic_DNA"/>
</dbReference>
<sequence>GNHTFSAYQAAYLKYDSSWPTLPSLPLFPYTLDYATTQHCALGSECPNEAFPGFWILPINGLTGKNGKKCNVLDNCNITGSAEKIGRWLVSEVDRVRTTTKVPLTLTVNAAWFEYTENALEGFRYFMDEMTTYRPDVFFVSQRQVMEWTKEPVTLDYFQTLFNKDERSCTPTTCILKKGNENRLMRSCAPCPKTYPWLGNPEGN</sequence>
<dbReference type="InterPro" id="IPR052740">
    <property type="entry name" value="CE4"/>
</dbReference>
<keyword evidence="2" id="KW-1185">Reference proteome</keyword>
<name>A0A653BH37_CALMS</name>
<dbReference type="PANTHER" id="PTHR45985">
    <property type="match status" value="1"/>
</dbReference>
<gene>
    <name evidence="1" type="ORF">CALMAC_LOCUS926</name>
</gene>
<evidence type="ECO:0000313" key="2">
    <source>
        <dbReference type="Proteomes" id="UP000410492"/>
    </source>
</evidence>
<organism evidence="1 2">
    <name type="scientific">Callosobruchus maculatus</name>
    <name type="common">Southern cowpea weevil</name>
    <name type="synonym">Pulse bruchid</name>
    <dbReference type="NCBI Taxonomy" id="64391"/>
    <lineage>
        <taxon>Eukaryota</taxon>
        <taxon>Metazoa</taxon>
        <taxon>Ecdysozoa</taxon>
        <taxon>Arthropoda</taxon>
        <taxon>Hexapoda</taxon>
        <taxon>Insecta</taxon>
        <taxon>Pterygota</taxon>
        <taxon>Neoptera</taxon>
        <taxon>Endopterygota</taxon>
        <taxon>Coleoptera</taxon>
        <taxon>Polyphaga</taxon>
        <taxon>Cucujiformia</taxon>
        <taxon>Chrysomeloidea</taxon>
        <taxon>Chrysomelidae</taxon>
        <taxon>Bruchinae</taxon>
        <taxon>Bruchini</taxon>
        <taxon>Callosobruchus</taxon>
    </lineage>
</organism>
<dbReference type="AlphaFoldDB" id="A0A653BH37"/>
<dbReference type="Proteomes" id="UP000410492">
    <property type="component" value="Unassembled WGS sequence"/>
</dbReference>
<accession>A0A653BH37</accession>
<dbReference type="Gene3D" id="3.20.20.370">
    <property type="entry name" value="Glycoside hydrolase/deacetylase"/>
    <property type="match status" value="1"/>
</dbReference>
<evidence type="ECO:0000313" key="1">
    <source>
        <dbReference type="EMBL" id="VEN34861.1"/>
    </source>
</evidence>
<reference evidence="1 2" key="1">
    <citation type="submission" date="2019-01" db="EMBL/GenBank/DDBJ databases">
        <authorList>
            <person name="Sayadi A."/>
        </authorList>
    </citation>
    <scope>NUCLEOTIDE SEQUENCE [LARGE SCALE GENOMIC DNA]</scope>
</reference>
<protein>
    <submittedName>
        <fullName evidence="1">Uncharacterized protein</fullName>
    </submittedName>
</protein>
<dbReference type="PANTHER" id="PTHR45985:SF8">
    <property type="entry name" value="CHITIN DEACETYLASE-LIKE 9, ISOFORM A"/>
    <property type="match status" value="1"/>
</dbReference>